<evidence type="ECO:0008006" key="3">
    <source>
        <dbReference type="Google" id="ProtNLM"/>
    </source>
</evidence>
<name>G0JLM0_9PROT</name>
<dbReference type="HOGENOM" id="CLU_094176_0_0_6"/>
<reference evidence="1 2" key="1">
    <citation type="journal article" date="2011" name="J. Bacteriol.">
        <title>Draft genome of the psychrotolerant acidophile Acidithiobacillus ferrivorans SS3.</title>
        <authorList>
            <person name="Liljeqvist M."/>
            <person name="Valdes J."/>
            <person name="Holmes D.S."/>
            <person name="Dopson M."/>
        </authorList>
    </citation>
    <scope>NUCLEOTIDE SEQUENCE [LARGE SCALE GENOMIC DNA]</scope>
    <source>
        <strain evidence="1 2">SS3</strain>
    </source>
</reference>
<dbReference type="RefSeq" id="WP_014029322.1">
    <property type="nucleotide sequence ID" value="NC_015942.1"/>
</dbReference>
<dbReference type="KEGG" id="afi:Acife_1946"/>
<evidence type="ECO:0000313" key="2">
    <source>
        <dbReference type="Proteomes" id="UP000009220"/>
    </source>
</evidence>
<evidence type="ECO:0000313" key="1">
    <source>
        <dbReference type="EMBL" id="AEM48069.1"/>
    </source>
</evidence>
<dbReference type="AlphaFoldDB" id="G0JLM0"/>
<gene>
    <name evidence="1" type="ORF">Acife_1946</name>
</gene>
<protein>
    <recommendedName>
        <fullName evidence="3">DUF4238 domain-containing protein</fullName>
    </recommendedName>
</protein>
<organism evidence="1 2">
    <name type="scientific">Acidithiobacillus ferrivorans SS3</name>
    <dbReference type="NCBI Taxonomy" id="743299"/>
    <lineage>
        <taxon>Bacteria</taxon>
        <taxon>Pseudomonadati</taxon>
        <taxon>Pseudomonadota</taxon>
        <taxon>Acidithiobacillia</taxon>
        <taxon>Acidithiobacillales</taxon>
        <taxon>Acidithiobacillaceae</taxon>
        <taxon>Acidithiobacillus</taxon>
    </lineage>
</organism>
<dbReference type="STRING" id="743299.Acife_1946"/>
<dbReference type="Proteomes" id="UP000009220">
    <property type="component" value="Chromosome"/>
</dbReference>
<dbReference type="EMBL" id="CP002985">
    <property type="protein sequence ID" value="AEM48069.1"/>
    <property type="molecule type" value="Genomic_DNA"/>
</dbReference>
<accession>G0JLM0</accession>
<sequence>MANLSGLQPGNPHQITRNQHIFPAKSIERFCVHNAVDVWLVKQSKKIRVNQRNAIFTGNRIWDHATERGSCGIEAAFQEIAASCVDGKSDHLGKDECEIVSAFYGLLLSRQEVLDNPRSPAVVHGVTGWDKSKYQDEMEYIESHGGHTICQVGNVATIDARQINGISVFKGMDRFCLDNPGLGWVIAHAPPDLEFIVPDRFSSNVNGVLQHYAAIPITPGIALITPAVFLCQRFLAPAQIQFINSIAKKFSRVYYFASNLEAVL</sequence>
<proteinExistence type="predicted"/>
<dbReference type="eggNOG" id="ENOG5033J09">
    <property type="taxonomic scope" value="Bacteria"/>
</dbReference>